<evidence type="ECO:0000256" key="6">
    <source>
        <dbReference type="ARBA" id="ARBA00023136"/>
    </source>
</evidence>
<keyword evidence="6 7" id="KW-0472">Membrane</keyword>
<proteinExistence type="inferred from homology"/>
<dbReference type="PANTHER" id="PTHR33362">
    <property type="entry name" value="SIALIC ACID TRAP TRANSPORTER PERMEASE PROTEIN SIAT-RELATED"/>
    <property type="match status" value="1"/>
</dbReference>
<dbReference type="AlphaFoldDB" id="A0AAE3D160"/>
<dbReference type="PIRSF" id="PIRSF006066">
    <property type="entry name" value="HI0050"/>
    <property type="match status" value="1"/>
</dbReference>
<comment type="similarity">
    <text evidence="7">Belongs to the TRAP transporter large permease family.</text>
</comment>
<comment type="subcellular location">
    <subcellularLocation>
        <location evidence="1 7">Cell inner membrane</location>
        <topology evidence="1 7">Multi-pass membrane protein</topology>
    </subcellularLocation>
</comment>
<feature type="transmembrane region" description="Helical" evidence="7">
    <location>
        <begin position="269"/>
        <end position="291"/>
    </location>
</feature>
<dbReference type="GO" id="GO:0005886">
    <property type="term" value="C:plasma membrane"/>
    <property type="evidence" value="ECO:0007669"/>
    <property type="project" value="UniProtKB-SubCell"/>
</dbReference>
<feature type="transmembrane region" description="Helical" evidence="7">
    <location>
        <begin position="311"/>
        <end position="341"/>
    </location>
</feature>
<dbReference type="RefSeq" id="WP_220227989.1">
    <property type="nucleotide sequence ID" value="NZ_JAICBX010000002.1"/>
</dbReference>
<sequence length="423" mass="44689">MITAAIFGSFLILLILRVPIAVALGFSSVIGLWLSDISLEIVAQRMFSTNNSFPLLAIPFFILAGEIMSTGGMSRRLVGFAASLVGHLTGGLGAVAILGSSFFAALSGSNAATVAAIGGVMNQPMEEKGYRPQHTAATIAAAGVTGMIIPPSILLILFGVVTGVSIADLFLAGLAPGILICVSMLILNRFLAVREGVEKTEFQGSTEIWRSFKAAFWPLLMPVIILSGIYGGVFTPTEAAIVAVLYGLVVGLFYRELTLAALYRAFFRAVLSSAVVMFIMNAAGVFAWLITINQIPQGISSYLAEIAGGPIVYLLLVNVFLLIVGCMMNAAAAIVIFTSILYPAAMSFGIDPVLFGIIVSVNLSIGTVTPPLGVDLFIASAITKVSIERIVTVIWPYVLVLLLDLLLITYFPPISLSLVRIFG</sequence>
<keyword evidence="4 7" id="KW-0812">Transmembrane</keyword>
<feature type="transmembrane region" description="Helical" evidence="7">
    <location>
        <begin position="47"/>
        <end position="65"/>
    </location>
</feature>
<dbReference type="GO" id="GO:0022857">
    <property type="term" value="F:transmembrane transporter activity"/>
    <property type="evidence" value="ECO:0007669"/>
    <property type="project" value="UniProtKB-UniRule"/>
</dbReference>
<evidence type="ECO:0000256" key="1">
    <source>
        <dbReference type="ARBA" id="ARBA00004429"/>
    </source>
</evidence>
<feature type="transmembrane region" description="Helical" evidence="7">
    <location>
        <begin position="394"/>
        <end position="419"/>
    </location>
</feature>
<feature type="transmembrane region" description="Helical" evidence="7">
    <location>
        <begin position="170"/>
        <end position="193"/>
    </location>
</feature>
<gene>
    <name evidence="9" type="ORF">K1W69_08715</name>
</gene>
<feature type="transmembrane region" description="Helical" evidence="7">
    <location>
        <begin position="134"/>
        <end position="158"/>
    </location>
</feature>
<comment type="caution">
    <text evidence="9">The sequence shown here is derived from an EMBL/GenBank/DDBJ whole genome shotgun (WGS) entry which is preliminary data.</text>
</comment>
<evidence type="ECO:0000256" key="2">
    <source>
        <dbReference type="ARBA" id="ARBA00022475"/>
    </source>
</evidence>
<feature type="transmembrane region" description="Helical" evidence="7">
    <location>
        <begin position="214"/>
        <end position="233"/>
    </location>
</feature>
<evidence type="ECO:0000256" key="7">
    <source>
        <dbReference type="RuleBase" id="RU369079"/>
    </source>
</evidence>
<comment type="caution">
    <text evidence="7">Lacks conserved residue(s) required for the propagation of feature annotation.</text>
</comment>
<feature type="transmembrane region" description="Helical" evidence="7">
    <location>
        <begin position="77"/>
        <end position="97"/>
    </location>
</feature>
<dbReference type="NCBIfam" id="TIGR00786">
    <property type="entry name" value="dctM"/>
    <property type="match status" value="1"/>
</dbReference>
<keyword evidence="3 7" id="KW-0997">Cell inner membrane</keyword>
<dbReference type="Pfam" id="PF06808">
    <property type="entry name" value="DctM"/>
    <property type="match status" value="1"/>
</dbReference>
<dbReference type="EMBL" id="JAICBX010000002">
    <property type="protein sequence ID" value="MBW8637268.1"/>
    <property type="molecule type" value="Genomic_DNA"/>
</dbReference>
<organism evidence="9 10">
    <name type="scientific">Flavimaribacter sediminis</name>
    <dbReference type="NCBI Taxonomy" id="2865987"/>
    <lineage>
        <taxon>Bacteria</taxon>
        <taxon>Pseudomonadati</taxon>
        <taxon>Pseudomonadota</taxon>
        <taxon>Alphaproteobacteria</taxon>
        <taxon>Hyphomicrobiales</taxon>
        <taxon>Rhizobiaceae</taxon>
        <taxon>Flavimaribacter</taxon>
    </lineage>
</organism>
<evidence type="ECO:0000259" key="8">
    <source>
        <dbReference type="Pfam" id="PF06808"/>
    </source>
</evidence>
<name>A0AAE3D160_9HYPH</name>
<evidence type="ECO:0000256" key="4">
    <source>
        <dbReference type="ARBA" id="ARBA00022692"/>
    </source>
</evidence>
<feature type="transmembrane region" description="Helical" evidence="7">
    <location>
        <begin position="353"/>
        <end position="374"/>
    </location>
</feature>
<comment type="subunit">
    <text evidence="7">The complex comprises the extracytoplasmic solute receptor protein and the two transmembrane proteins.</text>
</comment>
<dbReference type="Proteomes" id="UP001196509">
    <property type="component" value="Unassembled WGS sequence"/>
</dbReference>
<evidence type="ECO:0000313" key="9">
    <source>
        <dbReference type="EMBL" id="MBW8637268.1"/>
    </source>
</evidence>
<keyword evidence="7" id="KW-0813">Transport</keyword>
<dbReference type="InterPro" id="IPR010656">
    <property type="entry name" value="DctM"/>
</dbReference>
<dbReference type="InterPro" id="IPR004681">
    <property type="entry name" value="TRAP_DctM"/>
</dbReference>
<feature type="domain" description="TRAP C4-dicarboxylate transport system permease DctM subunit" evidence="8">
    <location>
        <begin position="7"/>
        <end position="413"/>
    </location>
</feature>
<comment type="function">
    <text evidence="7">Part of the tripartite ATP-independent periplasmic (TRAP) transport system.</text>
</comment>
<protein>
    <recommendedName>
        <fullName evidence="7">TRAP transporter large permease protein</fullName>
    </recommendedName>
</protein>
<evidence type="ECO:0000256" key="3">
    <source>
        <dbReference type="ARBA" id="ARBA00022519"/>
    </source>
</evidence>
<reference evidence="9" key="1">
    <citation type="submission" date="2021-08" db="EMBL/GenBank/DDBJ databases">
        <title>Hoeflea bacterium WL0058 sp. nov., isolated from the sediment.</title>
        <authorList>
            <person name="Wang L."/>
            <person name="Zhang D."/>
        </authorList>
    </citation>
    <scope>NUCLEOTIDE SEQUENCE</scope>
    <source>
        <strain evidence="9">WL0058</strain>
    </source>
</reference>
<keyword evidence="2" id="KW-1003">Cell membrane</keyword>
<accession>A0AAE3D160</accession>
<evidence type="ECO:0000256" key="5">
    <source>
        <dbReference type="ARBA" id="ARBA00022989"/>
    </source>
</evidence>
<dbReference type="PANTHER" id="PTHR33362:SF2">
    <property type="entry name" value="TRAP TRANSPORTER LARGE PERMEASE PROTEIN"/>
    <property type="match status" value="1"/>
</dbReference>
<feature type="transmembrane region" description="Helical" evidence="7">
    <location>
        <begin position="239"/>
        <end position="257"/>
    </location>
</feature>
<keyword evidence="10" id="KW-1185">Reference proteome</keyword>
<evidence type="ECO:0000313" key="10">
    <source>
        <dbReference type="Proteomes" id="UP001196509"/>
    </source>
</evidence>
<keyword evidence="5 7" id="KW-1133">Transmembrane helix</keyword>